<organism evidence="1 2">
    <name type="scientific">Sclerotinia sclerotiorum (strain ATCC 18683 / 1980 / Ss-1)</name>
    <name type="common">White mold</name>
    <name type="synonym">Whetzelinia sclerotiorum</name>
    <dbReference type="NCBI Taxonomy" id="665079"/>
    <lineage>
        <taxon>Eukaryota</taxon>
        <taxon>Fungi</taxon>
        <taxon>Dikarya</taxon>
        <taxon>Ascomycota</taxon>
        <taxon>Pezizomycotina</taxon>
        <taxon>Leotiomycetes</taxon>
        <taxon>Helotiales</taxon>
        <taxon>Sclerotiniaceae</taxon>
        <taxon>Sclerotinia</taxon>
    </lineage>
</organism>
<dbReference type="GeneID" id="5491659"/>
<name>A7ED42_SCLS1</name>
<sequence length="59" mass="6473">MLSRGSSTVKIGPSSLALFALPPLNPTLERKNIRRKLKRKGIKGFILRGERADAAGRMP</sequence>
<dbReference type="AlphaFoldDB" id="A7ED42"/>
<evidence type="ECO:0000313" key="2">
    <source>
        <dbReference type="Proteomes" id="UP000001312"/>
    </source>
</evidence>
<gene>
    <name evidence="1" type="ORF">SS1G_03231</name>
</gene>
<reference evidence="2" key="1">
    <citation type="journal article" date="2011" name="PLoS Genet.">
        <title>Genomic analysis of the necrotrophic fungal pathogens Sclerotinia sclerotiorum and Botrytis cinerea.</title>
        <authorList>
            <person name="Amselem J."/>
            <person name="Cuomo C.A."/>
            <person name="van Kan J.A."/>
            <person name="Viaud M."/>
            <person name="Benito E.P."/>
            <person name="Couloux A."/>
            <person name="Coutinho P.M."/>
            <person name="de Vries R.P."/>
            <person name="Dyer P.S."/>
            <person name="Fillinger S."/>
            <person name="Fournier E."/>
            <person name="Gout L."/>
            <person name="Hahn M."/>
            <person name="Kohn L."/>
            <person name="Lapalu N."/>
            <person name="Plummer K.M."/>
            <person name="Pradier J.M."/>
            <person name="Quevillon E."/>
            <person name="Sharon A."/>
            <person name="Simon A."/>
            <person name="ten Have A."/>
            <person name="Tudzynski B."/>
            <person name="Tudzynski P."/>
            <person name="Wincker P."/>
            <person name="Andrew M."/>
            <person name="Anthouard V."/>
            <person name="Beever R.E."/>
            <person name="Beffa R."/>
            <person name="Benoit I."/>
            <person name="Bouzid O."/>
            <person name="Brault B."/>
            <person name="Chen Z."/>
            <person name="Choquer M."/>
            <person name="Collemare J."/>
            <person name="Cotton P."/>
            <person name="Danchin E.G."/>
            <person name="Da Silva C."/>
            <person name="Gautier A."/>
            <person name="Giraud C."/>
            <person name="Giraud T."/>
            <person name="Gonzalez C."/>
            <person name="Grossetete S."/>
            <person name="Guldener U."/>
            <person name="Henrissat B."/>
            <person name="Howlett B.J."/>
            <person name="Kodira C."/>
            <person name="Kretschmer M."/>
            <person name="Lappartient A."/>
            <person name="Leroch M."/>
            <person name="Levis C."/>
            <person name="Mauceli E."/>
            <person name="Neuveglise C."/>
            <person name="Oeser B."/>
            <person name="Pearson M."/>
            <person name="Poulain J."/>
            <person name="Poussereau N."/>
            <person name="Quesneville H."/>
            <person name="Rascle C."/>
            <person name="Schumacher J."/>
            <person name="Segurens B."/>
            <person name="Sexton A."/>
            <person name="Silva E."/>
            <person name="Sirven C."/>
            <person name="Soanes D.M."/>
            <person name="Talbot N.J."/>
            <person name="Templeton M."/>
            <person name="Yandava C."/>
            <person name="Yarden O."/>
            <person name="Zeng Q."/>
            <person name="Rollins J.A."/>
            <person name="Lebrun M.H."/>
            <person name="Dickman M."/>
        </authorList>
    </citation>
    <scope>NUCLEOTIDE SEQUENCE [LARGE SCALE GENOMIC DNA]</scope>
    <source>
        <strain evidence="2">ATCC 18683 / 1980 / Ss-1</strain>
    </source>
</reference>
<keyword evidence="2" id="KW-1185">Reference proteome</keyword>
<dbReference type="InParanoid" id="A7ED42"/>
<dbReference type="EMBL" id="CH476624">
    <property type="protein sequence ID" value="EDO00758.1"/>
    <property type="molecule type" value="Genomic_DNA"/>
</dbReference>
<protein>
    <submittedName>
        <fullName evidence="1">Uncharacterized protein</fullName>
    </submittedName>
</protein>
<accession>A7ED42</accession>
<proteinExistence type="predicted"/>
<dbReference type="Proteomes" id="UP000001312">
    <property type="component" value="Unassembled WGS sequence"/>
</dbReference>
<dbReference type="RefSeq" id="XP_001595143.1">
    <property type="nucleotide sequence ID" value="XM_001595093.1"/>
</dbReference>
<evidence type="ECO:0000313" key="1">
    <source>
        <dbReference type="EMBL" id="EDO00758.1"/>
    </source>
</evidence>
<dbReference type="KEGG" id="ssl:SS1G_03231"/>
<dbReference type="HOGENOM" id="CLU_2962262_0_0_1"/>